<organism evidence="1 2">
    <name type="scientific">Mycena chlorophos</name>
    <name type="common">Agaric fungus</name>
    <name type="synonym">Agaricus chlorophos</name>
    <dbReference type="NCBI Taxonomy" id="658473"/>
    <lineage>
        <taxon>Eukaryota</taxon>
        <taxon>Fungi</taxon>
        <taxon>Dikarya</taxon>
        <taxon>Basidiomycota</taxon>
        <taxon>Agaricomycotina</taxon>
        <taxon>Agaricomycetes</taxon>
        <taxon>Agaricomycetidae</taxon>
        <taxon>Agaricales</taxon>
        <taxon>Marasmiineae</taxon>
        <taxon>Mycenaceae</taxon>
        <taxon>Mycena</taxon>
    </lineage>
</organism>
<reference evidence="1" key="1">
    <citation type="submission" date="2014-09" db="EMBL/GenBank/DDBJ databases">
        <title>Genome sequence of the luminous mushroom Mycena chlorophos for searching fungal bioluminescence genes.</title>
        <authorList>
            <person name="Tanaka Y."/>
            <person name="Kasuga D."/>
            <person name="Oba Y."/>
            <person name="Hase S."/>
            <person name="Sato K."/>
            <person name="Oba Y."/>
            <person name="Sakakibara Y."/>
        </authorList>
    </citation>
    <scope>NUCLEOTIDE SEQUENCE</scope>
</reference>
<evidence type="ECO:0000313" key="2">
    <source>
        <dbReference type="Proteomes" id="UP000815677"/>
    </source>
</evidence>
<evidence type="ECO:0000313" key="1">
    <source>
        <dbReference type="EMBL" id="GAT43207.1"/>
    </source>
</evidence>
<dbReference type="EMBL" id="DF838709">
    <property type="protein sequence ID" value="GAT43207.1"/>
    <property type="molecule type" value="Genomic_DNA"/>
</dbReference>
<accession>A0ABQ0KY72</accession>
<protein>
    <submittedName>
        <fullName evidence="1">Uncharacterized protein</fullName>
    </submittedName>
</protein>
<proteinExistence type="predicted"/>
<sequence>MSASGDNKTKRKKRSFILSVFVFRVLKSMLASGKTVSWYGLTVGDFEPAMASAAVGANVNPSGKVRVVHAAAACDQSMRGPGCRACILNGLPHIRIPPDMQPREEMGLEPIVILFAESISSCECGELVVISSESLLSLTFF</sequence>
<keyword evidence="2" id="KW-1185">Reference proteome</keyword>
<gene>
    <name evidence="1" type="ORF">MCHLO_00896</name>
</gene>
<name>A0ABQ0KY72_MYCCL</name>
<dbReference type="Proteomes" id="UP000815677">
    <property type="component" value="Unassembled WGS sequence"/>
</dbReference>